<reference evidence="1 2" key="1">
    <citation type="journal article" date="2021" name="bioRxiv">
        <title>Chromosome-scale and haplotype-resolved genome assembly of a tetraploid potato cultivar.</title>
        <authorList>
            <person name="Sun H."/>
            <person name="Jiao W.-B."/>
            <person name="Krause K."/>
            <person name="Campoy J.A."/>
            <person name="Goel M."/>
            <person name="Folz-Donahue K."/>
            <person name="Kukat C."/>
            <person name="Huettel B."/>
            <person name="Schneeberger K."/>
        </authorList>
    </citation>
    <scope>NUCLEOTIDE SEQUENCE [LARGE SCALE GENOMIC DNA]</scope>
    <source>
        <strain evidence="1">SolTubOtavaFocal</strain>
        <tissue evidence="1">Leaves</tissue>
    </source>
</reference>
<proteinExistence type="predicted"/>
<evidence type="ECO:0000313" key="2">
    <source>
        <dbReference type="Proteomes" id="UP000826656"/>
    </source>
</evidence>
<comment type="caution">
    <text evidence="1">The sequence shown here is derived from an EMBL/GenBank/DDBJ whole genome shotgun (WGS) entry which is preliminary data.</text>
</comment>
<evidence type="ECO:0000313" key="1">
    <source>
        <dbReference type="EMBL" id="KAH0761019.1"/>
    </source>
</evidence>
<gene>
    <name evidence="1" type="ORF">KY290_017092</name>
</gene>
<name>A0ABQ7VBZ3_SOLTU</name>
<accession>A0ABQ7VBZ3</accession>
<protein>
    <submittedName>
        <fullName evidence="1">Uncharacterized protein</fullName>
    </submittedName>
</protein>
<organism evidence="1 2">
    <name type="scientific">Solanum tuberosum</name>
    <name type="common">Potato</name>
    <dbReference type="NCBI Taxonomy" id="4113"/>
    <lineage>
        <taxon>Eukaryota</taxon>
        <taxon>Viridiplantae</taxon>
        <taxon>Streptophyta</taxon>
        <taxon>Embryophyta</taxon>
        <taxon>Tracheophyta</taxon>
        <taxon>Spermatophyta</taxon>
        <taxon>Magnoliopsida</taxon>
        <taxon>eudicotyledons</taxon>
        <taxon>Gunneridae</taxon>
        <taxon>Pentapetalae</taxon>
        <taxon>asterids</taxon>
        <taxon>lamiids</taxon>
        <taxon>Solanales</taxon>
        <taxon>Solanaceae</taxon>
        <taxon>Solanoideae</taxon>
        <taxon>Solaneae</taxon>
        <taxon>Solanum</taxon>
    </lineage>
</organism>
<sequence length="84" mass="9338">MDQPYPTNATKGSTLHHPTVGSSLSFILPMDKHYPTNGSSSLSYQWINIVLPTDLHHHHPPDGSSLSSSYQRIIISIILSVDHY</sequence>
<keyword evidence="2" id="KW-1185">Reference proteome</keyword>
<dbReference type="Proteomes" id="UP000826656">
    <property type="component" value="Unassembled WGS sequence"/>
</dbReference>
<dbReference type="EMBL" id="JAIVGD010000013">
    <property type="protein sequence ID" value="KAH0761019.1"/>
    <property type="molecule type" value="Genomic_DNA"/>
</dbReference>